<dbReference type="Proteomes" id="UP000230002">
    <property type="component" value="Unassembled WGS sequence"/>
</dbReference>
<evidence type="ECO:0000313" key="2">
    <source>
        <dbReference type="EMBL" id="PIL31355.1"/>
    </source>
</evidence>
<evidence type="ECO:0000313" key="3">
    <source>
        <dbReference type="Proteomes" id="UP000230002"/>
    </source>
</evidence>
<feature type="compositionally biased region" description="Basic and acidic residues" evidence="1">
    <location>
        <begin position="105"/>
        <end position="115"/>
    </location>
</feature>
<keyword evidence="3" id="KW-1185">Reference proteome</keyword>
<dbReference type="AlphaFoldDB" id="A0A2G8SC62"/>
<feature type="region of interest" description="Disordered" evidence="1">
    <location>
        <begin position="1"/>
        <end position="207"/>
    </location>
</feature>
<name>A0A2G8SC62_9APHY</name>
<feature type="compositionally biased region" description="Low complexity" evidence="1">
    <location>
        <begin position="11"/>
        <end position="23"/>
    </location>
</feature>
<gene>
    <name evidence="2" type="ORF">GSI_06054</name>
</gene>
<feature type="compositionally biased region" description="Polar residues" evidence="1">
    <location>
        <begin position="191"/>
        <end position="207"/>
    </location>
</feature>
<protein>
    <submittedName>
        <fullName evidence="2">Uncharacterized protein</fullName>
    </submittedName>
</protein>
<reference evidence="2 3" key="1">
    <citation type="journal article" date="2015" name="Sci. Rep.">
        <title>Chromosome-level genome map provides insights into diverse defense mechanisms in the medicinal fungus Ganoderma sinense.</title>
        <authorList>
            <person name="Zhu Y."/>
            <person name="Xu J."/>
            <person name="Sun C."/>
            <person name="Zhou S."/>
            <person name="Xu H."/>
            <person name="Nelson D.R."/>
            <person name="Qian J."/>
            <person name="Song J."/>
            <person name="Luo H."/>
            <person name="Xiang L."/>
            <person name="Li Y."/>
            <person name="Xu Z."/>
            <person name="Ji A."/>
            <person name="Wang L."/>
            <person name="Lu S."/>
            <person name="Hayward A."/>
            <person name="Sun W."/>
            <person name="Li X."/>
            <person name="Schwartz D.C."/>
            <person name="Wang Y."/>
            <person name="Chen S."/>
        </authorList>
    </citation>
    <scope>NUCLEOTIDE SEQUENCE [LARGE SCALE GENOMIC DNA]</scope>
    <source>
        <strain evidence="2 3">ZZ0214-1</strain>
    </source>
</reference>
<proteinExistence type="predicted"/>
<comment type="caution">
    <text evidence="2">The sequence shown here is derived from an EMBL/GenBank/DDBJ whole genome shotgun (WGS) entry which is preliminary data.</text>
</comment>
<sequence>MLARLPSSLPRAATSLSRSTTTSVRGLPSCARFNSSEATPAPTPDVEASSQVQAESAPKKRAIPLAESLGGISISKKRGQGKNRGPRKQAWEGGGDAQQRQGRPPRRDNGFRRDGQAQIEPRPLRSRPAYTVSRPIAPRQWQENAVPSEEAAETVAETQEVKDVPVTPSPAHPKVHLGDLDDLFGSPVPFASSTQSSTSKPREVTPSQARVQLLLERTGGDYSRYVPRPFPNTTVKELGPLGVAEFTLAYQRDVTPRSRQNALAVVKKFMDRRAQAAAA</sequence>
<feature type="compositionally biased region" description="Basic residues" evidence="1">
    <location>
        <begin position="75"/>
        <end position="87"/>
    </location>
</feature>
<evidence type="ECO:0000256" key="1">
    <source>
        <dbReference type="SAM" id="MobiDB-lite"/>
    </source>
</evidence>
<dbReference type="EMBL" id="AYKW01000012">
    <property type="protein sequence ID" value="PIL31355.1"/>
    <property type="molecule type" value="Genomic_DNA"/>
</dbReference>
<dbReference type="OrthoDB" id="2971908at2759"/>
<accession>A0A2G8SC62</accession>
<organism evidence="2 3">
    <name type="scientific">Ganoderma sinense ZZ0214-1</name>
    <dbReference type="NCBI Taxonomy" id="1077348"/>
    <lineage>
        <taxon>Eukaryota</taxon>
        <taxon>Fungi</taxon>
        <taxon>Dikarya</taxon>
        <taxon>Basidiomycota</taxon>
        <taxon>Agaricomycotina</taxon>
        <taxon>Agaricomycetes</taxon>
        <taxon>Polyporales</taxon>
        <taxon>Polyporaceae</taxon>
        <taxon>Ganoderma</taxon>
    </lineage>
</organism>